<dbReference type="GO" id="GO:0006412">
    <property type="term" value="P:translation"/>
    <property type="evidence" value="ECO:0007669"/>
    <property type="project" value="UniProtKB-UniRule"/>
</dbReference>
<dbReference type="NCBIfam" id="TIGR00012">
    <property type="entry name" value="L29"/>
    <property type="match status" value="1"/>
</dbReference>
<comment type="similarity">
    <text evidence="1 5">Belongs to the universal ribosomal protein uL29 family.</text>
</comment>
<proteinExistence type="inferred from homology"/>
<gene>
    <name evidence="5" type="primary">rpmC</name>
</gene>
<evidence type="ECO:0000256" key="1">
    <source>
        <dbReference type="ARBA" id="ARBA00009254"/>
    </source>
</evidence>
<reference evidence="6" key="1">
    <citation type="journal article" date="2015" name="ISME J.">
        <title>Aquifer environment selects for microbial species cohorts in sediment and groundwater.</title>
        <authorList>
            <person name="Hug L.A."/>
            <person name="Thomas B.C."/>
            <person name="Brown C.T."/>
            <person name="Frischkorn K.R."/>
            <person name="Williams K.H."/>
            <person name="Tringe S.G."/>
            <person name="Banfield J.F."/>
        </authorList>
    </citation>
    <scope>NUCLEOTIDE SEQUENCE</scope>
</reference>
<sequence length="73" mass="8323">MAKDGFEKLREKGIEELNKETAKEKQKLQELKFDLARGKVKNSAAVRDSRRKIAKLLTFINEKTTSENTAQNG</sequence>
<keyword evidence="2 5" id="KW-0689">Ribosomal protein</keyword>
<dbReference type="SUPFAM" id="SSF46561">
    <property type="entry name" value="Ribosomal protein L29 (L29p)"/>
    <property type="match status" value="1"/>
</dbReference>
<evidence type="ECO:0000313" key="6">
    <source>
        <dbReference type="EMBL" id="AKQ02475.1"/>
    </source>
</evidence>
<evidence type="ECO:0000256" key="5">
    <source>
        <dbReference type="HAMAP-Rule" id="MF_00374"/>
    </source>
</evidence>
<dbReference type="GO" id="GO:0003735">
    <property type="term" value="F:structural constituent of ribosome"/>
    <property type="evidence" value="ECO:0007669"/>
    <property type="project" value="InterPro"/>
</dbReference>
<evidence type="ECO:0000256" key="2">
    <source>
        <dbReference type="ARBA" id="ARBA00022980"/>
    </source>
</evidence>
<dbReference type="GO" id="GO:0005840">
    <property type="term" value="C:ribosome"/>
    <property type="evidence" value="ECO:0007669"/>
    <property type="project" value="UniProtKB-KW"/>
</dbReference>
<evidence type="ECO:0000256" key="4">
    <source>
        <dbReference type="ARBA" id="ARBA00035204"/>
    </source>
</evidence>
<evidence type="ECO:0000256" key="3">
    <source>
        <dbReference type="ARBA" id="ARBA00023274"/>
    </source>
</evidence>
<dbReference type="HAMAP" id="MF_00374">
    <property type="entry name" value="Ribosomal_uL29"/>
    <property type="match status" value="1"/>
</dbReference>
<dbReference type="AlphaFoldDB" id="A0A0H4T6Z2"/>
<protein>
    <recommendedName>
        <fullName evidence="4 5">Large ribosomal subunit protein uL29</fullName>
    </recommendedName>
</protein>
<name>A0A0H4T6Z2_9BACT</name>
<dbReference type="Pfam" id="PF00831">
    <property type="entry name" value="Ribosomal_L29"/>
    <property type="match status" value="1"/>
</dbReference>
<accession>A0A0H4T6Z2</accession>
<dbReference type="GO" id="GO:1990904">
    <property type="term" value="C:ribonucleoprotein complex"/>
    <property type="evidence" value="ECO:0007669"/>
    <property type="project" value="UniProtKB-KW"/>
</dbReference>
<dbReference type="InterPro" id="IPR001854">
    <property type="entry name" value="Ribosomal_uL29"/>
</dbReference>
<dbReference type="InterPro" id="IPR036049">
    <property type="entry name" value="Ribosomal_uL29_sf"/>
</dbReference>
<organism evidence="6">
    <name type="scientific">uncultured Parcubacteria bacterium Rifle_16ft_4_minimus_37647</name>
    <dbReference type="NCBI Taxonomy" id="1665140"/>
    <lineage>
        <taxon>Bacteria</taxon>
        <taxon>Candidatus Parcubacteria</taxon>
        <taxon>environmental samples</taxon>
    </lineage>
</organism>
<dbReference type="EMBL" id="KT007000">
    <property type="protein sequence ID" value="AKQ02475.1"/>
    <property type="molecule type" value="Genomic_DNA"/>
</dbReference>
<dbReference type="Gene3D" id="1.10.287.310">
    <property type="match status" value="1"/>
</dbReference>
<keyword evidence="3 5" id="KW-0687">Ribonucleoprotein</keyword>